<evidence type="ECO:0000313" key="2">
    <source>
        <dbReference type="EMBL" id="GFG88100.1"/>
    </source>
</evidence>
<sequence>MELFCGIDWATSHHDVAVVDADGRVVARGRVDNDAAGFAQLLTLLAEVGDSAEHPIPVGIETDRGLWVGALRETGRAIYPINPLAASRYRARYALSGAKSDATDAVLLANIIRTDPDAHRRLPLDTELTQAIRVLARAQQDAVWARQQIGNQIRDLLKDFYPAALAAFADLPSGGLARADARTILAAAPAPRRLQN</sequence>
<proteinExistence type="predicted"/>
<dbReference type="InterPro" id="IPR047650">
    <property type="entry name" value="Transpos_IS110"/>
</dbReference>
<reference evidence="2 3" key="1">
    <citation type="journal article" date="2019" name="Emerg. Microbes Infect.">
        <title>Comprehensive subspecies identification of 175 nontuberculous mycobacteria species based on 7547 genomic profiles.</title>
        <authorList>
            <person name="Matsumoto Y."/>
            <person name="Kinjo T."/>
            <person name="Motooka D."/>
            <person name="Nabeya D."/>
            <person name="Jung N."/>
            <person name="Uechi K."/>
            <person name="Horii T."/>
            <person name="Iida T."/>
            <person name="Fujita J."/>
            <person name="Nakamura S."/>
        </authorList>
    </citation>
    <scope>NUCLEOTIDE SEQUENCE [LARGE SCALE GENOMIC DNA]</scope>
    <source>
        <strain evidence="2 3">JCM 30725</strain>
    </source>
</reference>
<evidence type="ECO:0000313" key="3">
    <source>
        <dbReference type="Proteomes" id="UP000465360"/>
    </source>
</evidence>
<dbReference type="AlphaFoldDB" id="A0A7I9YHF5"/>
<dbReference type="EMBL" id="BLKZ01000001">
    <property type="protein sequence ID" value="GFG88100.1"/>
    <property type="molecule type" value="Genomic_DNA"/>
</dbReference>
<dbReference type="PANTHER" id="PTHR33055:SF3">
    <property type="entry name" value="PUTATIVE TRANSPOSASE FOR IS117-RELATED"/>
    <property type="match status" value="1"/>
</dbReference>
<dbReference type="PANTHER" id="PTHR33055">
    <property type="entry name" value="TRANSPOSASE FOR INSERTION SEQUENCE ELEMENT IS1111A"/>
    <property type="match status" value="1"/>
</dbReference>
<accession>A0A7I9YHF5</accession>
<dbReference type="GO" id="GO:0004803">
    <property type="term" value="F:transposase activity"/>
    <property type="evidence" value="ECO:0007669"/>
    <property type="project" value="InterPro"/>
</dbReference>
<gene>
    <name evidence="2" type="ORF">MBOU_01420</name>
</gene>
<comment type="caution">
    <text evidence="2">The sequence shown here is derived from an EMBL/GenBank/DDBJ whole genome shotgun (WGS) entry which is preliminary data.</text>
</comment>
<evidence type="ECO:0000259" key="1">
    <source>
        <dbReference type="Pfam" id="PF01548"/>
    </source>
</evidence>
<dbReference type="Proteomes" id="UP000465360">
    <property type="component" value="Unassembled WGS sequence"/>
</dbReference>
<protein>
    <recommendedName>
        <fullName evidence="1">Transposase IS110-like N-terminal domain-containing protein</fullName>
    </recommendedName>
</protein>
<feature type="domain" description="Transposase IS110-like N-terminal" evidence="1">
    <location>
        <begin position="5"/>
        <end position="162"/>
    </location>
</feature>
<keyword evidence="3" id="KW-1185">Reference proteome</keyword>
<name>A0A7I9YHF5_MYCBU</name>
<dbReference type="Pfam" id="PF01548">
    <property type="entry name" value="DEDD_Tnp_IS110"/>
    <property type="match status" value="1"/>
</dbReference>
<dbReference type="InterPro" id="IPR002525">
    <property type="entry name" value="Transp_IS110-like_N"/>
</dbReference>
<dbReference type="GO" id="GO:0006313">
    <property type="term" value="P:DNA transposition"/>
    <property type="evidence" value="ECO:0007669"/>
    <property type="project" value="InterPro"/>
</dbReference>
<organism evidence="2 3">
    <name type="scientific">Mycobacterium bourgelatii</name>
    <dbReference type="NCBI Taxonomy" id="1273442"/>
    <lineage>
        <taxon>Bacteria</taxon>
        <taxon>Bacillati</taxon>
        <taxon>Actinomycetota</taxon>
        <taxon>Actinomycetes</taxon>
        <taxon>Mycobacteriales</taxon>
        <taxon>Mycobacteriaceae</taxon>
        <taxon>Mycobacterium</taxon>
    </lineage>
</organism>
<dbReference type="GO" id="GO:0003677">
    <property type="term" value="F:DNA binding"/>
    <property type="evidence" value="ECO:0007669"/>
    <property type="project" value="InterPro"/>
</dbReference>